<gene>
    <name evidence="5" type="ORF">FE782_10230</name>
</gene>
<accession>A0A5R9G7E7</accession>
<dbReference type="PANTHER" id="PTHR43046:SF14">
    <property type="entry name" value="MUTT_NUDIX FAMILY PROTEIN"/>
    <property type="match status" value="1"/>
</dbReference>
<dbReference type="EMBL" id="VCIW01000005">
    <property type="protein sequence ID" value="TLS52342.1"/>
    <property type="molecule type" value="Genomic_DNA"/>
</dbReference>
<comment type="similarity">
    <text evidence="3">Belongs to the Nudix hydrolase family.</text>
</comment>
<dbReference type="SUPFAM" id="SSF55811">
    <property type="entry name" value="Nudix"/>
    <property type="match status" value="1"/>
</dbReference>
<dbReference type="InterPro" id="IPR020476">
    <property type="entry name" value="Nudix_hydrolase"/>
</dbReference>
<dbReference type="InterPro" id="IPR015797">
    <property type="entry name" value="NUDIX_hydrolase-like_dom_sf"/>
</dbReference>
<dbReference type="PANTHER" id="PTHR43046">
    <property type="entry name" value="GDP-MANNOSE MANNOSYL HYDROLASE"/>
    <property type="match status" value="1"/>
</dbReference>
<evidence type="ECO:0000313" key="6">
    <source>
        <dbReference type="Proteomes" id="UP000309676"/>
    </source>
</evidence>
<keyword evidence="2 3" id="KW-0378">Hydrolase</keyword>
<proteinExistence type="inferred from homology"/>
<dbReference type="OrthoDB" id="511483at2"/>
<evidence type="ECO:0000256" key="3">
    <source>
        <dbReference type="RuleBase" id="RU003476"/>
    </source>
</evidence>
<evidence type="ECO:0000256" key="1">
    <source>
        <dbReference type="ARBA" id="ARBA00001946"/>
    </source>
</evidence>
<reference evidence="5 6" key="1">
    <citation type="submission" date="2019-05" db="EMBL/GenBank/DDBJ databases">
        <authorList>
            <person name="Narsing Rao M.P."/>
            <person name="Li W.J."/>
        </authorList>
    </citation>
    <scope>NUCLEOTIDE SEQUENCE [LARGE SCALE GENOMIC DNA]</scope>
    <source>
        <strain evidence="5 6">SYSU_K30003</strain>
    </source>
</reference>
<dbReference type="Gene3D" id="3.90.79.10">
    <property type="entry name" value="Nucleoside Triphosphate Pyrophosphohydrolase"/>
    <property type="match status" value="1"/>
</dbReference>
<evidence type="ECO:0000313" key="5">
    <source>
        <dbReference type="EMBL" id="TLS52342.1"/>
    </source>
</evidence>
<protein>
    <submittedName>
        <fullName evidence="5">NUDIX domain-containing protein</fullName>
    </submittedName>
</protein>
<organism evidence="5 6">
    <name type="scientific">Paenibacillus antri</name>
    <dbReference type="NCBI Taxonomy" id="2582848"/>
    <lineage>
        <taxon>Bacteria</taxon>
        <taxon>Bacillati</taxon>
        <taxon>Bacillota</taxon>
        <taxon>Bacilli</taxon>
        <taxon>Bacillales</taxon>
        <taxon>Paenibacillaceae</taxon>
        <taxon>Paenibacillus</taxon>
    </lineage>
</organism>
<dbReference type="RefSeq" id="WP_138193998.1">
    <property type="nucleotide sequence ID" value="NZ_VCIW01000005.1"/>
</dbReference>
<evidence type="ECO:0000259" key="4">
    <source>
        <dbReference type="PROSITE" id="PS51462"/>
    </source>
</evidence>
<dbReference type="Proteomes" id="UP000309676">
    <property type="component" value="Unassembled WGS sequence"/>
</dbReference>
<keyword evidence="6" id="KW-1185">Reference proteome</keyword>
<feature type="domain" description="Nudix hydrolase" evidence="4">
    <location>
        <begin position="18"/>
        <end position="156"/>
    </location>
</feature>
<dbReference type="PROSITE" id="PS00893">
    <property type="entry name" value="NUDIX_BOX"/>
    <property type="match status" value="1"/>
</dbReference>
<dbReference type="GO" id="GO:0016787">
    <property type="term" value="F:hydrolase activity"/>
    <property type="evidence" value="ECO:0007669"/>
    <property type="project" value="UniProtKB-KW"/>
</dbReference>
<dbReference type="AlphaFoldDB" id="A0A5R9G7E7"/>
<name>A0A5R9G7E7_9BACL</name>
<sequence length="171" mass="19502">MRRLVRITDSDFFGGAPAYLDSVSRYGARGVLLDGRSYVGMMYMSASDLYKLPGGGVDKGENPRDAFVREILEETGFEAQIVHELGWAEEHKNRNRFMQYSYCYLARALRNTGKTMLSANERKLGMTIAWLAPSEALEAMENAVLRNDDYSKRFMLTRDRAILEHAMKLID</sequence>
<comment type="cofactor">
    <cofactor evidence="1">
        <name>Mg(2+)</name>
        <dbReference type="ChEBI" id="CHEBI:18420"/>
    </cofactor>
</comment>
<dbReference type="PRINTS" id="PR00502">
    <property type="entry name" value="NUDIXFAMILY"/>
</dbReference>
<evidence type="ECO:0000256" key="2">
    <source>
        <dbReference type="ARBA" id="ARBA00022801"/>
    </source>
</evidence>
<dbReference type="InterPro" id="IPR000086">
    <property type="entry name" value="NUDIX_hydrolase_dom"/>
</dbReference>
<dbReference type="PROSITE" id="PS51462">
    <property type="entry name" value="NUDIX"/>
    <property type="match status" value="1"/>
</dbReference>
<comment type="caution">
    <text evidence="5">The sequence shown here is derived from an EMBL/GenBank/DDBJ whole genome shotgun (WGS) entry which is preliminary data.</text>
</comment>
<dbReference type="Pfam" id="PF00293">
    <property type="entry name" value="NUDIX"/>
    <property type="match status" value="1"/>
</dbReference>
<dbReference type="InterPro" id="IPR020084">
    <property type="entry name" value="NUDIX_hydrolase_CS"/>
</dbReference>